<comment type="caution">
    <text evidence="1">The sequence shown here is derived from an EMBL/GenBank/DDBJ whole genome shotgun (WGS) entry which is preliminary data.</text>
</comment>
<dbReference type="AlphaFoldDB" id="A0A0F9HLV9"/>
<protein>
    <recommendedName>
        <fullName evidence="2">Glycoside hydrolase family 5 domain-containing protein</fullName>
    </recommendedName>
</protein>
<gene>
    <name evidence="1" type="ORF">LCGC14_1767030</name>
</gene>
<proteinExistence type="predicted"/>
<name>A0A0F9HLV9_9ZZZZ</name>
<accession>A0A0F9HLV9</accession>
<evidence type="ECO:0008006" key="2">
    <source>
        <dbReference type="Google" id="ProtNLM"/>
    </source>
</evidence>
<feature type="non-terminal residue" evidence="1">
    <location>
        <position position="176"/>
    </location>
</feature>
<reference evidence="1" key="1">
    <citation type="journal article" date="2015" name="Nature">
        <title>Complex archaea that bridge the gap between prokaryotes and eukaryotes.</title>
        <authorList>
            <person name="Spang A."/>
            <person name="Saw J.H."/>
            <person name="Jorgensen S.L."/>
            <person name="Zaremba-Niedzwiedzka K."/>
            <person name="Martijn J."/>
            <person name="Lind A.E."/>
            <person name="van Eijk R."/>
            <person name="Schleper C."/>
            <person name="Guy L."/>
            <person name="Ettema T.J."/>
        </authorList>
    </citation>
    <scope>NUCLEOTIDE SEQUENCE</scope>
</reference>
<dbReference type="SUPFAM" id="SSF51445">
    <property type="entry name" value="(Trans)glycosidases"/>
    <property type="match status" value="1"/>
</dbReference>
<sequence length="176" mass="20063">MTAGALSLWTMLAALTAAASDKPMPQAHPTDPGPMQIVVEGRSAIAKRFLGFGAEWDPMFWAPFNRKLGVTEKDWRLVVERIRWMRMPIVRMMMLSRWCTQGDGRFDWDSPEMKGLYRHLDVCQKLGIAVILTDWGCATWTKVPGYSGTADPKYAEGIGRYMDHLINRRGYTCIKY</sequence>
<dbReference type="InterPro" id="IPR017853">
    <property type="entry name" value="GH"/>
</dbReference>
<evidence type="ECO:0000313" key="1">
    <source>
        <dbReference type="EMBL" id="KKM04162.1"/>
    </source>
</evidence>
<dbReference type="EMBL" id="LAZR01016518">
    <property type="protein sequence ID" value="KKM04162.1"/>
    <property type="molecule type" value="Genomic_DNA"/>
</dbReference>
<organism evidence="1">
    <name type="scientific">marine sediment metagenome</name>
    <dbReference type="NCBI Taxonomy" id="412755"/>
    <lineage>
        <taxon>unclassified sequences</taxon>
        <taxon>metagenomes</taxon>
        <taxon>ecological metagenomes</taxon>
    </lineage>
</organism>
<dbReference type="Gene3D" id="3.20.20.80">
    <property type="entry name" value="Glycosidases"/>
    <property type="match status" value="1"/>
</dbReference>